<protein>
    <submittedName>
        <fullName evidence="4">Glucose 1-dehydrogenase</fullName>
        <ecNumber evidence="4">1.1.1.47</ecNumber>
    </submittedName>
</protein>
<gene>
    <name evidence="4" type="ORF">NFI95_11935</name>
</gene>
<dbReference type="InterPro" id="IPR057326">
    <property type="entry name" value="KR_dom"/>
</dbReference>
<dbReference type="GO" id="GO:0047936">
    <property type="term" value="F:glucose 1-dehydrogenase [NAD(P)+] activity"/>
    <property type="evidence" value="ECO:0007669"/>
    <property type="project" value="UniProtKB-EC"/>
</dbReference>
<dbReference type="NCBIfam" id="NF009466">
    <property type="entry name" value="PRK12826.1-2"/>
    <property type="match status" value="1"/>
</dbReference>
<organism evidence="4 5">
    <name type="scientific">Endosaccharibacter trunci</name>
    <dbReference type="NCBI Taxonomy" id="2812733"/>
    <lineage>
        <taxon>Bacteria</taxon>
        <taxon>Pseudomonadati</taxon>
        <taxon>Pseudomonadota</taxon>
        <taxon>Alphaproteobacteria</taxon>
        <taxon>Acetobacterales</taxon>
        <taxon>Acetobacteraceae</taxon>
        <taxon>Endosaccharibacter</taxon>
    </lineage>
</organism>
<dbReference type="InterPro" id="IPR020904">
    <property type="entry name" value="Sc_DH/Rdtase_CS"/>
</dbReference>
<dbReference type="Gene3D" id="3.40.50.720">
    <property type="entry name" value="NAD(P)-binding Rossmann-like Domain"/>
    <property type="match status" value="1"/>
</dbReference>
<proteinExistence type="inferred from homology"/>
<name>A0ABT1WBF8_9PROT</name>
<dbReference type="NCBIfam" id="NF005559">
    <property type="entry name" value="PRK07231.1"/>
    <property type="match status" value="1"/>
</dbReference>
<keyword evidence="5" id="KW-1185">Reference proteome</keyword>
<dbReference type="PANTHER" id="PTHR43639">
    <property type="entry name" value="OXIDOREDUCTASE, SHORT-CHAIN DEHYDROGENASE/REDUCTASE FAMILY (AFU_ORTHOLOGUE AFUA_5G02870)"/>
    <property type="match status" value="1"/>
</dbReference>
<accession>A0ABT1WBF8</accession>
<comment type="caution">
    <text evidence="4">The sequence shown here is derived from an EMBL/GenBank/DDBJ whole genome shotgun (WGS) entry which is preliminary data.</text>
</comment>
<reference evidence="4 5" key="1">
    <citation type="submission" date="2022-06" db="EMBL/GenBank/DDBJ databases">
        <title>Endosaccharibacter gen. nov., sp. nov., endophytic bacteria isolated from sugarcane.</title>
        <authorList>
            <person name="Pitiwittayakul N."/>
            <person name="Yukphan P."/>
            <person name="Charoenyingcharoen P."/>
            <person name="Tanasupawat S."/>
        </authorList>
    </citation>
    <scope>NUCLEOTIDE SEQUENCE [LARGE SCALE GENOMIC DNA]</scope>
    <source>
        <strain evidence="4 5">KSS8</strain>
    </source>
</reference>
<dbReference type="Pfam" id="PF13561">
    <property type="entry name" value="adh_short_C2"/>
    <property type="match status" value="1"/>
</dbReference>
<dbReference type="RefSeq" id="WP_422864641.1">
    <property type="nucleotide sequence ID" value="NZ_JAMSKV010000010.1"/>
</dbReference>
<evidence type="ECO:0000256" key="2">
    <source>
        <dbReference type="ARBA" id="ARBA00023002"/>
    </source>
</evidence>
<dbReference type="InterPro" id="IPR036291">
    <property type="entry name" value="NAD(P)-bd_dom_sf"/>
</dbReference>
<dbReference type="EMBL" id="JAMSKV010000010">
    <property type="protein sequence ID" value="MCQ8279153.1"/>
    <property type="molecule type" value="Genomic_DNA"/>
</dbReference>
<dbReference type="PRINTS" id="PR00081">
    <property type="entry name" value="GDHRDH"/>
</dbReference>
<comment type="similarity">
    <text evidence="1">Belongs to the short-chain dehydrogenases/reductases (SDR) family.</text>
</comment>
<dbReference type="EC" id="1.1.1.47" evidence="4"/>
<evidence type="ECO:0000313" key="4">
    <source>
        <dbReference type="EMBL" id="MCQ8279153.1"/>
    </source>
</evidence>
<evidence type="ECO:0000313" key="5">
    <source>
        <dbReference type="Proteomes" id="UP001524587"/>
    </source>
</evidence>
<evidence type="ECO:0000256" key="1">
    <source>
        <dbReference type="ARBA" id="ARBA00006484"/>
    </source>
</evidence>
<sequence length="265" mass="28030">MDCRMDNQVAIVTGASSGIGMAVARALARSGAAVAVNYNSHAEPAEKLAAEIVASGGRAFAIQANVSQEEDVERLFRETVSRWGGVDIVIANSGMQKDAPTAEMTLEDWNTVMGVNLTGQFLCARAAIRQFEAQGDRGLSRARGKILHMSSVHDVIPWAGHVNYAASKGGVSMLMKTLAQEVAPKRIRVNAISPGAIATAINRDATEGEAGQKLLELIPYKRIGEGADVANAAVFLCSDWADYITGATLYVDGGMTLFPGFEDNG</sequence>
<feature type="domain" description="Ketoreductase" evidence="3">
    <location>
        <begin position="8"/>
        <end position="195"/>
    </location>
</feature>
<dbReference type="SUPFAM" id="SSF51735">
    <property type="entry name" value="NAD(P)-binding Rossmann-fold domains"/>
    <property type="match status" value="1"/>
</dbReference>
<keyword evidence="2 4" id="KW-0560">Oxidoreductase</keyword>
<dbReference type="PANTHER" id="PTHR43639:SF1">
    <property type="entry name" value="SHORT-CHAIN DEHYDROGENASE_REDUCTASE FAMILY PROTEIN"/>
    <property type="match status" value="1"/>
</dbReference>
<dbReference type="SMART" id="SM00822">
    <property type="entry name" value="PKS_KR"/>
    <property type="match status" value="1"/>
</dbReference>
<evidence type="ECO:0000259" key="3">
    <source>
        <dbReference type="SMART" id="SM00822"/>
    </source>
</evidence>
<dbReference type="PRINTS" id="PR00080">
    <property type="entry name" value="SDRFAMILY"/>
</dbReference>
<dbReference type="InterPro" id="IPR002347">
    <property type="entry name" value="SDR_fam"/>
</dbReference>
<dbReference type="Proteomes" id="UP001524587">
    <property type="component" value="Unassembled WGS sequence"/>
</dbReference>
<dbReference type="PROSITE" id="PS00061">
    <property type="entry name" value="ADH_SHORT"/>
    <property type="match status" value="1"/>
</dbReference>